<name>A0ACC0WAA0_9STRA</name>
<gene>
    <name evidence="1" type="ORF">PsorP6_008563</name>
</gene>
<evidence type="ECO:0000313" key="1">
    <source>
        <dbReference type="EMBL" id="KAI9915758.1"/>
    </source>
</evidence>
<dbReference type="Proteomes" id="UP001163321">
    <property type="component" value="Chromosome 3"/>
</dbReference>
<reference evidence="1 2" key="1">
    <citation type="journal article" date="2022" name="bioRxiv">
        <title>The genome of the oomycete Peronosclerospora sorghi, a cosmopolitan pathogen of maize and sorghum, is inflated with dispersed pseudogenes.</title>
        <authorList>
            <person name="Fletcher K."/>
            <person name="Martin F."/>
            <person name="Isakeit T."/>
            <person name="Cavanaugh K."/>
            <person name="Magill C."/>
            <person name="Michelmore R."/>
        </authorList>
    </citation>
    <scope>NUCLEOTIDE SEQUENCE [LARGE SCALE GENOMIC DNA]</scope>
    <source>
        <strain evidence="1">P6</strain>
    </source>
</reference>
<comment type="caution">
    <text evidence="1">The sequence shown here is derived from an EMBL/GenBank/DDBJ whole genome shotgun (WGS) entry which is preliminary data.</text>
</comment>
<evidence type="ECO:0000313" key="2">
    <source>
        <dbReference type="Proteomes" id="UP001163321"/>
    </source>
</evidence>
<keyword evidence="2" id="KW-1185">Reference proteome</keyword>
<organism evidence="1 2">
    <name type="scientific">Peronosclerospora sorghi</name>
    <dbReference type="NCBI Taxonomy" id="230839"/>
    <lineage>
        <taxon>Eukaryota</taxon>
        <taxon>Sar</taxon>
        <taxon>Stramenopiles</taxon>
        <taxon>Oomycota</taxon>
        <taxon>Peronosporomycetes</taxon>
        <taxon>Peronosporales</taxon>
        <taxon>Peronosporaceae</taxon>
        <taxon>Peronosclerospora</taxon>
    </lineage>
</organism>
<proteinExistence type="predicted"/>
<accession>A0ACC0WAA0</accession>
<protein>
    <submittedName>
        <fullName evidence="1">Uncharacterized protein</fullName>
    </submittedName>
</protein>
<sequence>MRVRESQLLESSTIVRELHDELDEKCRREVVAVEHKLNVVQSHPTPASPAASMTSATLTPAKTAPTKRLMITKMQLENFKSYAGKVEIGPFLKYISAVVGPNGSGKSNVIDALLFVFSKRASNLRLKKVPELVHRSADFSDLDIATVSVFFYEIIYTEEGEAASEIIDNEANYVVVPNSEFCVTRTATKSNVSKYFINDKPSNFTRVTQLLQDKGTNLDNNRFLILQEKELPRPQQKPDKTPDQVEADAVMKRISDKEYVMRTRTSVLNAHKNKFENVVKTLEMVNAETKEKIEKATKASALVATTTVKKELLPMHRLIKEKLMGMPIIVVPAGFSDLFTMLNAKDFLENGVYVSNAQKKRK</sequence>
<dbReference type="EMBL" id="CM047582">
    <property type="protein sequence ID" value="KAI9915758.1"/>
    <property type="molecule type" value="Genomic_DNA"/>
</dbReference>